<reference evidence="2" key="1">
    <citation type="submission" date="2021-12" db="EMBL/GenBank/DDBJ databases">
        <authorList>
            <person name="Rodrigo-Torres L."/>
            <person name="Arahal R. D."/>
            <person name="Lucena T."/>
        </authorList>
    </citation>
    <scope>NUCLEOTIDE SEQUENCE</scope>
    <source>
        <strain evidence="2">CECT 8419</strain>
    </source>
</reference>
<dbReference type="EMBL" id="CAKLPZ010000001">
    <property type="protein sequence ID" value="CAH1000439.1"/>
    <property type="molecule type" value="Genomic_DNA"/>
</dbReference>
<accession>A0ABM9B0Y2</accession>
<proteinExistence type="predicted"/>
<gene>
    <name evidence="2" type="ORF">LEM8419_01592</name>
</gene>
<dbReference type="Proteomes" id="UP000837803">
    <property type="component" value="Unassembled WGS sequence"/>
</dbReference>
<dbReference type="PROSITE" id="PS51664">
    <property type="entry name" value="YCAO"/>
    <property type="match status" value="1"/>
</dbReference>
<dbReference type="PANTHER" id="PTHR37809">
    <property type="entry name" value="RIBOSOMAL PROTEIN S12 METHYLTHIOTRANSFERASE ACCESSORY FACTOR YCAO"/>
    <property type="match status" value="1"/>
</dbReference>
<feature type="domain" description="YcaO" evidence="1">
    <location>
        <begin position="52"/>
        <end position="435"/>
    </location>
</feature>
<dbReference type="Gene3D" id="3.30.1330.230">
    <property type="match status" value="1"/>
</dbReference>
<keyword evidence="3" id="KW-1185">Reference proteome</keyword>
<evidence type="ECO:0000259" key="1">
    <source>
        <dbReference type="PROSITE" id="PS51664"/>
    </source>
</evidence>
<dbReference type="InterPro" id="IPR003776">
    <property type="entry name" value="YcaO-like_dom"/>
</dbReference>
<sequence>MSSQHERALAAYRDSLPGGVTETFRIDGVDHLGIPIYNVDLFTDDGHFNGIGYGATETEALVGAYGELAEECHRHLSLADLSMRESSYAALLEEVGSAGVLDPLTLVLPAGSAYTPDLVLKWLPVARLKDNRTVWCPAEFVVSGNWELPDYPNRLTTCITNGMGAGDTEERALLHGLLELLQRDGNADRFRALDRGQVIDPATVTEPVREIIAYMKERGLDVTMKLARVTCGCASVYAVGDDLSDDAFGLAATGCGEAADPDVYHALRKAVLECASSHSRKRFNNLPFEQLEHEVPEGYFTRIRAAIDLETEEQRALRAMVEFVRSDKETVRQQLADTIFNRQTTVSAADLPSYTATDVPSRLQYVIQQLAGEGMEPYVYRSTSTRGSCSVVKAIVPDMEMEFGSYHRVGYRGVKRLLADDPFHLLKRAPGPGLALIRLTEARNQELDGPFYLNTSRLDEIIDPLYALYREPTAHAAPIALATDYFADL</sequence>
<protein>
    <recommendedName>
        <fullName evidence="1">YcaO domain-containing protein</fullName>
    </recommendedName>
</protein>
<dbReference type="RefSeq" id="WP_238750490.1">
    <property type="nucleotide sequence ID" value="NZ_CAKLPZ010000001.1"/>
</dbReference>
<dbReference type="Pfam" id="PF02624">
    <property type="entry name" value="YcaO"/>
    <property type="match status" value="1"/>
</dbReference>
<evidence type="ECO:0000313" key="2">
    <source>
        <dbReference type="EMBL" id="CAH1000439.1"/>
    </source>
</evidence>
<organism evidence="2 3">
    <name type="scientific">Neolewinella maritima</name>
    <dbReference type="NCBI Taxonomy" id="1383882"/>
    <lineage>
        <taxon>Bacteria</taxon>
        <taxon>Pseudomonadati</taxon>
        <taxon>Bacteroidota</taxon>
        <taxon>Saprospiria</taxon>
        <taxon>Saprospirales</taxon>
        <taxon>Lewinellaceae</taxon>
        <taxon>Neolewinella</taxon>
    </lineage>
</organism>
<comment type="caution">
    <text evidence="2">The sequence shown here is derived from an EMBL/GenBank/DDBJ whole genome shotgun (WGS) entry which is preliminary data.</text>
</comment>
<dbReference type="PANTHER" id="PTHR37809:SF1">
    <property type="entry name" value="RIBOSOMAL PROTEIN S12 METHYLTHIOTRANSFERASE ACCESSORY FACTOR YCAO"/>
    <property type="match status" value="1"/>
</dbReference>
<name>A0ABM9B0Y2_9BACT</name>
<evidence type="ECO:0000313" key="3">
    <source>
        <dbReference type="Proteomes" id="UP000837803"/>
    </source>
</evidence>